<proteinExistence type="predicted"/>
<keyword evidence="3" id="KW-1185">Reference proteome</keyword>
<reference evidence="2 3" key="1">
    <citation type="journal article" date="2015" name="Genome Announc.">
        <title>Expanding the biotechnology potential of lactobacilli through comparative genomics of 213 strains and associated genera.</title>
        <authorList>
            <person name="Sun Z."/>
            <person name="Harris H.M."/>
            <person name="McCann A."/>
            <person name="Guo C."/>
            <person name="Argimon S."/>
            <person name="Zhang W."/>
            <person name="Yang X."/>
            <person name="Jeffery I.B."/>
            <person name="Cooney J.C."/>
            <person name="Kagawa T.F."/>
            <person name="Liu W."/>
            <person name="Song Y."/>
            <person name="Salvetti E."/>
            <person name="Wrobel A."/>
            <person name="Rasinkangas P."/>
            <person name="Parkhill J."/>
            <person name="Rea M.C."/>
            <person name="O'Sullivan O."/>
            <person name="Ritari J."/>
            <person name="Douillard F.P."/>
            <person name="Paul Ross R."/>
            <person name="Yang R."/>
            <person name="Briner A.E."/>
            <person name="Felis G.E."/>
            <person name="de Vos W.M."/>
            <person name="Barrangou R."/>
            <person name="Klaenhammer T.R."/>
            <person name="Caufield P.W."/>
            <person name="Cui Y."/>
            <person name="Zhang H."/>
            <person name="O'Toole P.W."/>
        </authorList>
    </citation>
    <scope>NUCLEOTIDE SEQUENCE [LARGE SCALE GENOMIC DNA]</scope>
    <source>
        <strain evidence="2 3">DSM 19907</strain>
    </source>
</reference>
<gene>
    <name evidence="2" type="ORF">FD12_GL000964</name>
</gene>
<dbReference type="Proteomes" id="UP000051977">
    <property type="component" value="Unassembled WGS sequence"/>
</dbReference>
<evidence type="ECO:0000313" key="3">
    <source>
        <dbReference type="Proteomes" id="UP000051977"/>
    </source>
</evidence>
<organism evidence="2 3">
    <name type="scientific">Lentilactobacillus rapi DSM 19907 = JCM 15042</name>
    <dbReference type="NCBI Taxonomy" id="1423795"/>
    <lineage>
        <taxon>Bacteria</taxon>
        <taxon>Bacillati</taxon>
        <taxon>Bacillota</taxon>
        <taxon>Bacilli</taxon>
        <taxon>Lactobacillales</taxon>
        <taxon>Lactobacillaceae</taxon>
        <taxon>Lentilactobacillus</taxon>
    </lineage>
</organism>
<comment type="caution">
    <text evidence="2">The sequence shown here is derived from an EMBL/GenBank/DDBJ whole genome shotgun (WGS) entry which is preliminary data.</text>
</comment>
<feature type="region of interest" description="Disordered" evidence="1">
    <location>
        <begin position="34"/>
        <end position="56"/>
    </location>
</feature>
<accession>A0ABR5PA80</accession>
<protein>
    <submittedName>
        <fullName evidence="2">Uncharacterized protein</fullName>
    </submittedName>
</protein>
<evidence type="ECO:0000256" key="1">
    <source>
        <dbReference type="SAM" id="MobiDB-lite"/>
    </source>
</evidence>
<name>A0ABR5PA80_9LACO</name>
<evidence type="ECO:0000313" key="2">
    <source>
        <dbReference type="EMBL" id="KRL14924.1"/>
    </source>
</evidence>
<dbReference type="EMBL" id="AZEI01000082">
    <property type="protein sequence ID" value="KRL14924.1"/>
    <property type="molecule type" value="Genomic_DNA"/>
</dbReference>
<sequence length="56" mass="6507">MAAVAGYYYFKNTQSRTRTNRYQSTQDPHAYAYARNEHPEILDKGQGTGRPRKNIN</sequence>